<accession>A0A097HTP3</accession>
<name>A0A097HTP3_CRAPL</name>
<feature type="signal peptide" evidence="1">
    <location>
        <begin position="1"/>
        <end position="26"/>
    </location>
</feature>
<feature type="chain" id="PRO_5001935539" evidence="1">
    <location>
        <begin position="27"/>
        <end position="165"/>
    </location>
</feature>
<dbReference type="AlphaFoldDB" id="A0A097HTP3"/>
<sequence length="165" mass="17758">MAQSSTSKVAVVLLLLLSLAAALSAAHEMENVASLTVEPSAKLSSEVLVVSDAFSSAGIEKFLEYIKRSADVVEEVAAEICKKAESCPCRDGSFVCRACCSIKRQVPPPRAPANRLKIHQFIQNCKRFRTECQQPLGEICRRAAIGCPCRAGNDLKCLVCCGIRG</sequence>
<reference evidence="2" key="1">
    <citation type="journal article" date="2014" name="Planta">
        <title>Taxonomically restricted genes of Craterostigma plantagineum are modulated in their expression during dehydration and rehydration.</title>
        <authorList>
            <person name="Giarola V."/>
            <person name="Krey S."/>
            <person name="Frerichs A."/>
            <person name="Bartels D."/>
        </authorList>
    </citation>
    <scope>NUCLEOTIDE SEQUENCE</scope>
</reference>
<proteinExistence type="evidence at transcript level"/>
<keyword evidence="1" id="KW-0732">Signal</keyword>
<evidence type="ECO:0000313" key="2">
    <source>
        <dbReference type="EMBL" id="AIT51840.1"/>
    </source>
</evidence>
<protein>
    <submittedName>
        <fullName evidence="2">Cysteine-rich rehydration-responsive 1</fullName>
    </submittedName>
</protein>
<gene>
    <name evidence="2" type="primary">CRP1</name>
</gene>
<organism evidence="2">
    <name type="scientific">Craterostigma plantagineum</name>
    <name type="common">Blue gem</name>
    <name type="synonym">Torenia plantagineum</name>
    <dbReference type="NCBI Taxonomy" id="4153"/>
    <lineage>
        <taxon>Eukaryota</taxon>
        <taxon>Viridiplantae</taxon>
        <taxon>Streptophyta</taxon>
        <taxon>Embryophyta</taxon>
        <taxon>Tracheophyta</taxon>
        <taxon>Spermatophyta</taxon>
        <taxon>Magnoliopsida</taxon>
        <taxon>eudicotyledons</taxon>
        <taxon>Gunneridae</taxon>
        <taxon>Pentapetalae</taxon>
        <taxon>asterids</taxon>
        <taxon>lamiids</taxon>
        <taxon>Lamiales</taxon>
        <taxon>Linderniaceae</taxon>
        <taxon>Craterostigma</taxon>
    </lineage>
</organism>
<dbReference type="EMBL" id="KM377836">
    <property type="protein sequence ID" value="AIT51840.1"/>
    <property type="molecule type" value="mRNA"/>
</dbReference>
<evidence type="ECO:0000256" key="1">
    <source>
        <dbReference type="SAM" id="SignalP"/>
    </source>
</evidence>